<protein>
    <recommendedName>
        <fullName evidence="3">Armadillo-like repeats domain-containing protein</fullName>
    </recommendedName>
</protein>
<keyword evidence="2" id="KW-0812">Transmembrane</keyword>
<feature type="region of interest" description="Disordered" evidence="1">
    <location>
        <begin position="66"/>
        <end position="93"/>
    </location>
</feature>
<evidence type="ECO:0000259" key="3">
    <source>
        <dbReference type="Pfam" id="PF22915"/>
    </source>
</evidence>
<dbReference type="GO" id="GO:0009535">
    <property type="term" value="C:chloroplast thylakoid membrane"/>
    <property type="evidence" value="ECO:0007669"/>
    <property type="project" value="TreeGrafter"/>
</dbReference>
<dbReference type="Pfam" id="PF22915">
    <property type="entry name" value="ARMH5"/>
    <property type="match status" value="1"/>
</dbReference>
<organism evidence="4 5">
    <name type="scientific">Malus baccata</name>
    <name type="common">Siberian crab apple</name>
    <name type="synonym">Pyrus baccata</name>
    <dbReference type="NCBI Taxonomy" id="106549"/>
    <lineage>
        <taxon>Eukaryota</taxon>
        <taxon>Viridiplantae</taxon>
        <taxon>Streptophyta</taxon>
        <taxon>Embryophyta</taxon>
        <taxon>Tracheophyta</taxon>
        <taxon>Spermatophyta</taxon>
        <taxon>Magnoliopsida</taxon>
        <taxon>eudicotyledons</taxon>
        <taxon>Gunneridae</taxon>
        <taxon>Pentapetalae</taxon>
        <taxon>rosids</taxon>
        <taxon>fabids</taxon>
        <taxon>Rosales</taxon>
        <taxon>Rosaceae</taxon>
        <taxon>Amygdaloideae</taxon>
        <taxon>Maleae</taxon>
        <taxon>Malus</taxon>
    </lineage>
</organism>
<dbReference type="STRING" id="106549.A0A540MM15"/>
<feature type="domain" description="Armadillo-like repeats" evidence="3">
    <location>
        <begin position="198"/>
        <end position="289"/>
    </location>
</feature>
<evidence type="ECO:0000313" key="5">
    <source>
        <dbReference type="Proteomes" id="UP000315295"/>
    </source>
</evidence>
<proteinExistence type="predicted"/>
<dbReference type="AlphaFoldDB" id="A0A540MM15"/>
<feature type="transmembrane region" description="Helical" evidence="2">
    <location>
        <begin position="129"/>
        <end position="152"/>
    </location>
</feature>
<dbReference type="EMBL" id="VIEB01000227">
    <property type="protein sequence ID" value="TQD99855.1"/>
    <property type="molecule type" value="Genomic_DNA"/>
</dbReference>
<gene>
    <name evidence="4" type="ORF">C1H46_014593</name>
</gene>
<evidence type="ECO:0000256" key="1">
    <source>
        <dbReference type="SAM" id="MobiDB-lite"/>
    </source>
</evidence>
<reference evidence="4 5" key="1">
    <citation type="journal article" date="2019" name="G3 (Bethesda)">
        <title>Sequencing of a Wild Apple (Malus baccata) Genome Unravels the Differences Between Cultivated and Wild Apple Species Regarding Disease Resistance and Cold Tolerance.</title>
        <authorList>
            <person name="Chen X."/>
        </authorList>
    </citation>
    <scope>NUCLEOTIDE SEQUENCE [LARGE SCALE GENOMIC DNA]</scope>
    <source>
        <strain evidence="5">cv. Shandingzi</strain>
        <tissue evidence="4">Leaves</tissue>
    </source>
</reference>
<name>A0A540MM15_MALBA</name>
<dbReference type="PANTHER" id="PTHR36793:SF1">
    <property type="entry name" value="RIBOSOMAL RNA SMALL SUBUNIT METHYLTRANSFERASE J"/>
    <property type="match status" value="1"/>
</dbReference>
<sequence length="347" mass="38174">MAFASANCFSSQLQLQRLPRGLAANSPVFVLPSPPSSNCRRFRPLSLTLRVSRPFSAVVSAAAVKSNSHSNSNSSGNKTSKAGPAEEEEAVEEVEEDLPWIQEKALDVVEFTGSVTQAIPGPRVGTSSLPWILALPLAYAGLTFVIALVKTVKKFSSPRHKRKKLVNKNAMLCKSIDELFQNGAEVKPDVLNQLVQKTGFGMEEILRKYIRYTLNEKSFNPDVVSNLIQLRKASMFDDSQVAEILNEISRRIVRDKGPVVMDVSGYTERGFKRKLAVQALFGKVFYLSELPEFCSRDSSLIVKEIFGVTDEDADKLRIHTLSEAGDIDSLEKMVDGSDSDDSGRGSP</sequence>
<accession>A0A540MM15</accession>
<comment type="caution">
    <text evidence="4">The sequence shown here is derived from an EMBL/GenBank/DDBJ whole genome shotgun (WGS) entry which is preliminary data.</text>
</comment>
<evidence type="ECO:0000313" key="4">
    <source>
        <dbReference type="EMBL" id="TQD99855.1"/>
    </source>
</evidence>
<dbReference type="PANTHER" id="PTHR36793">
    <property type="entry name" value="RIBOSOMAL RNA SMALL SUBUNIT METHYLTRANSFERASE J"/>
    <property type="match status" value="1"/>
</dbReference>
<dbReference type="GO" id="GO:0009941">
    <property type="term" value="C:chloroplast envelope"/>
    <property type="evidence" value="ECO:0007669"/>
    <property type="project" value="TreeGrafter"/>
</dbReference>
<evidence type="ECO:0000256" key="2">
    <source>
        <dbReference type="SAM" id="Phobius"/>
    </source>
</evidence>
<dbReference type="Proteomes" id="UP000315295">
    <property type="component" value="Unassembled WGS sequence"/>
</dbReference>
<keyword evidence="2" id="KW-0472">Membrane</keyword>
<dbReference type="InterPro" id="IPR055241">
    <property type="entry name" value="Armadillo_rpt_dom"/>
</dbReference>
<keyword evidence="5" id="KW-1185">Reference proteome</keyword>
<feature type="compositionally biased region" description="Low complexity" evidence="1">
    <location>
        <begin position="66"/>
        <end position="82"/>
    </location>
</feature>
<keyword evidence="2" id="KW-1133">Transmembrane helix</keyword>